<sequence length="297" mass="34557">MSNIVEPNDTKNAIIENVLPFDVVHQTTSSLNSYLHYHPNYYELYIFINGSATLYIEGKLYNLSPGDTFFISPEIPHMVKKSDDISSYSRVVVHISPELLEDISSGELYFNTFIEDMLNKRYRLSNQELSLIVSYVDSLSYELESFDKPCHWMMVRSLYSLIISSIIRHTQSTPSKPLDYPKIIQDILTYIDKHLTEENLSIQSISNNLNVSKSYISHTFKEYFNESIWQNIIYKRLLLAQKLLLSGQTVTYSCFSCGFTSYSNFIKAFSKMFGDTPHKYITKHKNYKKEKIIKISK</sequence>
<proteinExistence type="predicted"/>
<dbReference type="Gene3D" id="2.60.120.10">
    <property type="entry name" value="Jelly Rolls"/>
    <property type="match status" value="1"/>
</dbReference>
<dbReference type="InterPro" id="IPR003313">
    <property type="entry name" value="AraC-bd"/>
</dbReference>
<dbReference type="Gene3D" id="1.10.10.60">
    <property type="entry name" value="Homeodomain-like"/>
    <property type="match status" value="2"/>
</dbReference>
<dbReference type="PROSITE" id="PS01124">
    <property type="entry name" value="HTH_ARAC_FAMILY_2"/>
    <property type="match status" value="1"/>
</dbReference>
<dbReference type="SUPFAM" id="SSF51215">
    <property type="entry name" value="Regulatory protein AraC"/>
    <property type="match status" value="1"/>
</dbReference>
<dbReference type="Pfam" id="PF12833">
    <property type="entry name" value="HTH_18"/>
    <property type="match status" value="1"/>
</dbReference>
<dbReference type="SMART" id="SM00342">
    <property type="entry name" value="HTH_ARAC"/>
    <property type="match status" value="1"/>
</dbReference>
<protein>
    <submittedName>
        <fullName evidence="5">AraC family transcriptional regulator</fullName>
    </submittedName>
</protein>
<dbReference type="Proteomes" id="UP000272490">
    <property type="component" value="Unassembled WGS sequence"/>
</dbReference>
<accession>A0A3P3QW54</accession>
<organism evidence="5 6">
    <name type="scientific">Lachnoanaerobaculum gingivalis</name>
    <dbReference type="NCBI Taxonomy" id="2490855"/>
    <lineage>
        <taxon>Bacteria</taxon>
        <taxon>Bacillati</taxon>
        <taxon>Bacillota</taxon>
        <taxon>Clostridia</taxon>
        <taxon>Lachnospirales</taxon>
        <taxon>Lachnospiraceae</taxon>
        <taxon>Lachnoanaerobaculum</taxon>
    </lineage>
</organism>
<evidence type="ECO:0000313" key="6">
    <source>
        <dbReference type="Proteomes" id="UP000272490"/>
    </source>
</evidence>
<dbReference type="PANTHER" id="PTHR43280:SF34">
    <property type="entry name" value="ARAC-FAMILY TRANSCRIPTIONAL REGULATOR"/>
    <property type="match status" value="1"/>
</dbReference>
<dbReference type="InterPro" id="IPR018060">
    <property type="entry name" value="HTH_AraC"/>
</dbReference>
<dbReference type="InterPro" id="IPR018062">
    <property type="entry name" value="HTH_AraC-typ_CS"/>
</dbReference>
<dbReference type="OrthoDB" id="9803764at2"/>
<dbReference type="InterPro" id="IPR014710">
    <property type="entry name" value="RmlC-like_jellyroll"/>
</dbReference>
<gene>
    <name evidence="5" type="ORF">EHV10_12040</name>
</gene>
<evidence type="ECO:0000313" key="5">
    <source>
        <dbReference type="EMBL" id="RRJ24513.1"/>
    </source>
</evidence>
<dbReference type="PROSITE" id="PS00041">
    <property type="entry name" value="HTH_ARAC_FAMILY_1"/>
    <property type="match status" value="1"/>
</dbReference>
<dbReference type="PANTHER" id="PTHR43280">
    <property type="entry name" value="ARAC-FAMILY TRANSCRIPTIONAL REGULATOR"/>
    <property type="match status" value="1"/>
</dbReference>
<dbReference type="GO" id="GO:0003700">
    <property type="term" value="F:DNA-binding transcription factor activity"/>
    <property type="evidence" value="ECO:0007669"/>
    <property type="project" value="InterPro"/>
</dbReference>
<keyword evidence="2" id="KW-0238">DNA-binding</keyword>
<evidence type="ECO:0000256" key="3">
    <source>
        <dbReference type="ARBA" id="ARBA00023163"/>
    </source>
</evidence>
<dbReference type="SUPFAM" id="SSF46689">
    <property type="entry name" value="Homeodomain-like"/>
    <property type="match status" value="1"/>
</dbReference>
<comment type="caution">
    <text evidence="5">The sequence shown here is derived from an EMBL/GenBank/DDBJ whole genome shotgun (WGS) entry which is preliminary data.</text>
</comment>
<evidence type="ECO:0000256" key="2">
    <source>
        <dbReference type="ARBA" id="ARBA00023125"/>
    </source>
</evidence>
<feature type="domain" description="HTH araC/xylS-type" evidence="4">
    <location>
        <begin position="185"/>
        <end position="283"/>
    </location>
</feature>
<keyword evidence="1" id="KW-0805">Transcription regulation</keyword>
<reference evidence="5 6" key="1">
    <citation type="submission" date="2018-11" db="EMBL/GenBank/DDBJ databases">
        <title>Genome sequencing of Lachnoanaerobaculum sp. KCOM 2030 (= ChDC B114).</title>
        <authorList>
            <person name="Kook J.-K."/>
            <person name="Park S.-N."/>
            <person name="Lim Y.K."/>
        </authorList>
    </citation>
    <scope>NUCLEOTIDE SEQUENCE [LARGE SCALE GENOMIC DNA]</scope>
    <source>
        <strain evidence="5 6">KCOM 2030</strain>
    </source>
</reference>
<evidence type="ECO:0000259" key="4">
    <source>
        <dbReference type="PROSITE" id="PS01124"/>
    </source>
</evidence>
<keyword evidence="3" id="KW-0804">Transcription</keyword>
<dbReference type="InterPro" id="IPR037923">
    <property type="entry name" value="HTH-like"/>
</dbReference>
<keyword evidence="6" id="KW-1185">Reference proteome</keyword>
<dbReference type="AlphaFoldDB" id="A0A3P3QW54"/>
<dbReference type="GO" id="GO:0043565">
    <property type="term" value="F:sequence-specific DNA binding"/>
    <property type="evidence" value="ECO:0007669"/>
    <property type="project" value="InterPro"/>
</dbReference>
<dbReference type="InterPro" id="IPR009057">
    <property type="entry name" value="Homeodomain-like_sf"/>
</dbReference>
<dbReference type="Pfam" id="PF02311">
    <property type="entry name" value="AraC_binding"/>
    <property type="match status" value="1"/>
</dbReference>
<dbReference type="EMBL" id="RRCO01000006">
    <property type="protein sequence ID" value="RRJ24513.1"/>
    <property type="molecule type" value="Genomic_DNA"/>
</dbReference>
<dbReference type="RefSeq" id="WP_128674854.1">
    <property type="nucleotide sequence ID" value="NZ_RRCO01000006.1"/>
</dbReference>
<evidence type="ECO:0000256" key="1">
    <source>
        <dbReference type="ARBA" id="ARBA00023015"/>
    </source>
</evidence>
<name>A0A3P3QW54_9FIRM</name>